<comment type="subunit">
    <text evidence="9">The system is composed of three essential subunits: KdpA, KdpB and KdpC.</text>
</comment>
<evidence type="ECO:0000313" key="10">
    <source>
        <dbReference type="EMBL" id="GAA3697950.1"/>
    </source>
</evidence>
<dbReference type="HAMAP" id="MF_00275">
    <property type="entry name" value="KdpA"/>
    <property type="match status" value="1"/>
</dbReference>
<dbReference type="RefSeq" id="WP_344811461.1">
    <property type="nucleotide sequence ID" value="NZ_BAAAYX010000003.1"/>
</dbReference>
<comment type="similarity">
    <text evidence="9">Belongs to the KdpA family.</text>
</comment>
<dbReference type="InterPro" id="IPR004623">
    <property type="entry name" value="KdpA"/>
</dbReference>
<keyword evidence="6 9" id="KW-1133">Transmembrane helix</keyword>
<comment type="caution">
    <text evidence="9">Lacks conserved residue(s) required for the propagation of feature annotation.</text>
</comment>
<dbReference type="Proteomes" id="UP001500051">
    <property type="component" value="Unassembled WGS sequence"/>
</dbReference>
<evidence type="ECO:0000256" key="1">
    <source>
        <dbReference type="ARBA" id="ARBA00022448"/>
    </source>
</evidence>
<feature type="transmembrane region" description="Helical" evidence="9">
    <location>
        <begin position="284"/>
        <end position="303"/>
    </location>
</feature>
<evidence type="ECO:0000256" key="6">
    <source>
        <dbReference type="ARBA" id="ARBA00022989"/>
    </source>
</evidence>
<comment type="function">
    <text evidence="9">Part of the high-affinity ATP-driven potassium transport (or Kdp) system, which catalyzes the hydrolysis of ATP coupled with the electrogenic transport of potassium into the cytoplasm. This subunit binds the extracellular potassium ions and delivers the ions to the membrane domain of KdpB through an intramembrane tunnel.</text>
</comment>
<comment type="subcellular location">
    <subcellularLocation>
        <location evidence="9">Cell membrane</location>
        <topology evidence="9">Multi-pass membrane protein</topology>
    </subcellularLocation>
</comment>
<dbReference type="EMBL" id="BAAAYX010000003">
    <property type="protein sequence ID" value="GAA3697950.1"/>
    <property type="molecule type" value="Genomic_DNA"/>
</dbReference>
<keyword evidence="1 9" id="KW-0813">Transport</keyword>
<comment type="caution">
    <text evidence="10">The sequence shown here is derived from an EMBL/GenBank/DDBJ whole genome shotgun (WGS) entry which is preliminary data.</text>
</comment>
<feature type="transmembrane region" description="Helical" evidence="9">
    <location>
        <begin position="133"/>
        <end position="154"/>
    </location>
</feature>
<dbReference type="Pfam" id="PF03814">
    <property type="entry name" value="KdpA"/>
    <property type="match status" value="1"/>
</dbReference>
<gene>
    <name evidence="9 10" type="primary">kdpA</name>
    <name evidence="10" type="ORF">GCM10022204_12680</name>
</gene>
<evidence type="ECO:0000256" key="7">
    <source>
        <dbReference type="ARBA" id="ARBA00023065"/>
    </source>
</evidence>
<evidence type="ECO:0000256" key="8">
    <source>
        <dbReference type="ARBA" id="ARBA00023136"/>
    </source>
</evidence>
<feature type="transmembrane region" description="Helical" evidence="9">
    <location>
        <begin position="378"/>
        <end position="398"/>
    </location>
</feature>
<keyword evidence="5 9" id="KW-0630">Potassium</keyword>
<proteinExistence type="inferred from homology"/>
<dbReference type="PIRSF" id="PIRSF001294">
    <property type="entry name" value="K_ATPaseA"/>
    <property type="match status" value="1"/>
</dbReference>
<dbReference type="PANTHER" id="PTHR30607">
    <property type="entry name" value="POTASSIUM-TRANSPORTING ATPASE A CHAIN"/>
    <property type="match status" value="1"/>
</dbReference>
<keyword evidence="8 9" id="KW-0472">Membrane</keyword>
<evidence type="ECO:0000256" key="2">
    <source>
        <dbReference type="ARBA" id="ARBA00022475"/>
    </source>
</evidence>
<keyword evidence="7 9" id="KW-0406">Ion transport</keyword>
<evidence type="ECO:0000313" key="11">
    <source>
        <dbReference type="Proteomes" id="UP001500051"/>
    </source>
</evidence>
<feature type="transmembrane region" description="Helical" evidence="9">
    <location>
        <begin position="479"/>
        <end position="504"/>
    </location>
</feature>
<keyword evidence="2 9" id="KW-1003">Cell membrane</keyword>
<feature type="transmembrane region" description="Helical" evidence="9">
    <location>
        <begin position="175"/>
        <end position="198"/>
    </location>
</feature>
<dbReference type="NCBIfam" id="TIGR00680">
    <property type="entry name" value="kdpA"/>
    <property type="match status" value="1"/>
</dbReference>
<evidence type="ECO:0000256" key="4">
    <source>
        <dbReference type="ARBA" id="ARBA00022692"/>
    </source>
</evidence>
<evidence type="ECO:0000256" key="3">
    <source>
        <dbReference type="ARBA" id="ARBA00022538"/>
    </source>
</evidence>
<feature type="transmembrane region" description="Helical" evidence="9">
    <location>
        <begin position="65"/>
        <end position="84"/>
    </location>
</feature>
<reference evidence="11" key="1">
    <citation type="journal article" date="2019" name="Int. J. Syst. Evol. Microbiol.">
        <title>The Global Catalogue of Microorganisms (GCM) 10K type strain sequencing project: providing services to taxonomists for standard genome sequencing and annotation.</title>
        <authorList>
            <consortium name="The Broad Institute Genomics Platform"/>
            <consortium name="The Broad Institute Genome Sequencing Center for Infectious Disease"/>
            <person name="Wu L."/>
            <person name="Ma J."/>
        </authorList>
    </citation>
    <scope>NUCLEOTIDE SEQUENCE [LARGE SCALE GENOMIC DNA]</scope>
    <source>
        <strain evidence="11">JCM 16548</strain>
    </source>
</reference>
<protein>
    <recommendedName>
        <fullName evidence="9">Potassium-transporting ATPase potassium-binding subunit</fullName>
    </recommendedName>
    <alternativeName>
        <fullName evidence="9">ATP phosphohydrolase [potassium-transporting] A chain</fullName>
    </alternativeName>
    <alternativeName>
        <fullName evidence="9">Potassium-binding and translocating subunit A</fullName>
    </alternativeName>
    <alternativeName>
        <fullName evidence="9">Potassium-translocating ATPase A chain</fullName>
    </alternativeName>
</protein>
<organism evidence="10 11">
    <name type="scientific">Microlunatus aurantiacus</name>
    <dbReference type="NCBI Taxonomy" id="446786"/>
    <lineage>
        <taxon>Bacteria</taxon>
        <taxon>Bacillati</taxon>
        <taxon>Actinomycetota</taxon>
        <taxon>Actinomycetes</taxon>
        <taxon>Propionibacteriales</taxon>
        <taxon>Propionibacteriaceae</taxon>
        <taxon>Microlunatus</taxon>
    </lineage>
</organism>
<name>A0ABP7D1M9_9ACTN</name>
<keyword evidence="11" id="KW-1185">Reference proteome</keyword>
<sequence>MPPLGDTAAGLLTVAALLAVLALAYVPLGDHLTAVLTPTRHLRVERRLYRLLGVDPDGQQNARSYALAVLAFSLVSILVLVAILMGQAYLPYSRGLAGMSPTMALNTAVSFVTNTNWQSYAGESTLGYTAQAAGLTVQNFASAAVGTAVAAALLRGFAARQSSELGNFWVDLIRIVIRVLLPLSVVVAVLLLACGVIQNLAPDRLISTVAGGAQTLPGGPVASQEAIKLLGTNGGGFFNANSAHPYENPNPLANLIEIAALLVIPVSLTRTAGTMLGSRRQGNALLAAMAVLWAAALAATTWAEVAARGAVPAAAGAAMEGKETQLGVWASALFATATTGTSTGAVNAMHDSMTAAGGGVVLVNMLLGEVSPGGVGSGLYGILVAAIVAVFVAGLMVGRTPELLGKKIGAAEMSLVAGYVLISPALVLIGVGVAMASSSTPDAMANVGGHGFSEVLYAYASAANNNGSAFAGLTVTSPFFQLSLAAAMLLGRFVPMVLVIALAGRLARGTTVPASSGTLPTHTPLFISLLIGVIVLVSGLTFFPALALGPIAEALS</sequence>
<dbReference type="PANTHER" id="PTHR30607:SF2">
    <property type="entry name" value="POTASSIUM-TRANSPORTING ATPASE POTASSIUM-BINDING SUBUNIT"/>
    <property type="match status" value="1"/>
</dbReference>
<accession>A0ABP7D1M9</accession>
<feature type="transmembrane region" description="Helical" evidence="9">
    <location>
        <begin position="410"/>
        <end position="436"/>
    </location>
</feature>
<evidence type="ECO:0000256" key="5">
    <source>
        <dbReference type="ARBA" id="ARBA00022958"/>
    </source>
</evidence>
<feature type="transmembrane region" description="Helical" evidence="9">
    <location>
        <begin position="525"/>
        <end position="547"/>
    </location>
</feature>
<keyword evidence="3 9" id="KW-0633">Potassium transport</keyword>
<keyword evidence="4 9" id="KW-0812">Transmembrane</keyword>
<evidence type="ECO:0000256" key="9">
    <source>
        <dbReference type="HAMAP-Rule" id="MF_00275"/>
    </source>
</evidence>